<reference evidence="2" key="1">
    <citation type="journal article" date="2018" name="Nat. Microbiol.">
        <title>Leveraging single-cell genomics to expand the fungal tree of life.</title>
        <authorList>
            <person name="Ahrendt S.R."/>
            <person name="Quandt C.A."/>
            <person name="Ciobanu D."/>
            <person name="Clum A."/>
            <person name="Salamov A."/>
            <person name="Andreopoulos B."/>
            <person name="Cheng J.F."/>
            <person name="Woyke T."/>
            <person name="Pelin A."/>
            <person name="Henrissat B."/>
            <person name="Reynolds N.K."/>
            <person name="Benny G.L."/>
            <person name="Smith M.E."/>
            <person name="James T.Y."/>
            <person name="Grigoriev I.V."/>
        </authorList>
    </citation>
    <scope>NUCLEOTIDE SEQUENCE [LARGE SCALE GENOMIC DNA]</scope>
</reference>
<dbReference type="Proteomes" id="UP000269721">
    <property type="component" value="Unassembled WGS sequence"/>
</dbReference>
<accession>A0A4P9WNR1</accession>
<gene>
    <name evidence="1" type="ORF">BDK51DRAFT_43368</name>
</gene>
<evidence type="ECO:0000313" key="2">
    <source>
        <dbReference type="Proteomes" id="UP000269721"/>
    </source>
</evidence>
<proteinExistence type="predicted"/>
<dbReference type="AlphaFoldDB" id="A0A4P9WNR1"/>
<keyword evidence="2" id="KW-1185">Reference proteome</keyword>
<evidence type="ECO:0000313" key="1">
    <source>
        <dbReference type="EMBL" id="RKO93925.1"/>
    </source>
</evidence>
<sequence length="401" mass="44808">MQLWVHPDIEEKGQITGCSDKTLRRILMHVRSMFSSEDFKARSLRIGVVSNPVHCSTKSRVQTQSLGLQPRLQSPSCSSSRIKRLSKEISLSEGGSVGQTRSISTEFAAVHQKSESGSKGAEPGRPAGYVKYIKEISITQLLLDYICGAEFPEFRDAALRYTINNRVSILEDLRKIHAQNAKEYMVGVYDVPVSGSQIGDYIPSILRFFPSIHEMRQCIECYEDVLDGSLFVVCKRGCLAMYHAECQRSHLQCPQCKVPRGHHNLSMPTPVYVRPFPVTSDPAFISIESSRNNNVRSPLTGQKITKTGRLYRSLSLAGLFDRESKDTEERIVRIRALGSANGISSSTMSSVVDLAQQIQIHLTEAEKRYLAVNLGQLAEMATINRDREEDRRTLNANSLGP</sequence>
<dbReference type="EMBL" id="KZ994067">
    <property type="protein sequence ID" value="RKO93925.1"/>
    <property type="molecule type" value="Genomic_DNA"/>
</dbReference>
<organism evidence="1 2">
    <name type="scientific">Blyttiomyces helicus</name>
    <dbReference type="NCBI Taxonomy" id="388810"/>
    <lineage>
        <taxon>Eukaryota</taxon>
        <taxon>Fungi</taxon>
        <taxon>Fungi incertae sedis</taxon>
        <taxon>Chytridiomycota</taxon>
        <taxon>Chytridiomycota incertae sedis</taxon>
        <taxon>Chytridiomycetes</taxon>
        <taxon>Chytridiomycetes incertae sedis</taxon>
        <taxon>Blyttiomyces</taxon>
    </lineage>
</organism>
<name>A0A4P9WNR1_9FUNG</name>
<protein>
    <submittedName>
        <fullName evidence="1">Uncharacterized protein</fullName>
    </submittedName>
</protein>